<sequence>MLARQRIREIVHEYGRDVLENERMSIEKHCYQHGAVTTFEHSVRVACLAVYFADRLHLWRHVNLRSLVRAALLHDYFLYDWHYDGDGSHKLHGFTHPRRALMNALQDFELNEVERDSILRHMFPLTPIPPKYIEGYLVTMADKISATRETFSLARFSRPQLAPVPERLALTAGLEPSSVRTESVSHEDDSQKEADSQEGTR</sequence>
<dbReference type="EMBL" id="RZUI01000002">
    <property type="protein sequence ID" value="KAA8831420.1"/>
    <property type="molecule type" value="Genomic_DNA"/>
</dbReference>
<feature type="domain" description="HD/PDEase" evidence="2">
    <location>
        <begin position="34"/>
        <end position="156"/>
    </location>
</feature>
<proteinExistence type="predicted"/>
<feature type="region of interest" description="Disordered" evidence="1">
    <location>
        <begin position="167"/>
        <end position="201"/>
    </location>
</feature>
<dbReference type="AlphaFoldDB" id="A0A5M9ZV31"/>
<protein>
    <submittedName>
        <fullName evidence="3">HD domain-containing protein</fullName>
    </submittedName>
</protein>
<dbReference type="CDD" id="cd00077">
    <property type="entry name" value="HDc"/>
    <property type="match status" value="1"/>
</dbReference>
<name>A0A5M9ZV31_9BIFI</name>
<comment type="caution">
    <text evidence="3">The sequence shown here is derived from an EMBL/GenBank/DDBJ whole genome shotgun (WGS) entry which is preliminary data.</text>
</comment>
<dbReference type="Gene3D" id="1.10.3210.10">
    <property type="entry name" value="Hypothetical protein af1432"/>
    <property type="match status" value="1"/>
</dbReference>
<dbReference type="InterPro" id="IPR006674">
    <property type="entry name" value="HD_domain"/>
</dbReference>
<dbReference type="SMART" id="SM00471">
    <property type="entry name" value="HDc"/>
    <property type="match status" value="1"/>
</dbReference>
<gene>
    <name evidence="3" type="ORF">EMO89_01380</name>
</gene>
<dbReference type="InterPro" id="IPR003607">
    <property type="entry name" value="HD/PDEase_dom"/>
</dbReference>
<dbReference type="SUPFAM" id="SSF109604">
    <property type="entry name" value="HD-domain/PDEase-like"/>
    <property type="match status" value="1"/>
</dbReference>
<organism evidence="3 4">
    <name type="scientific">Bifidobacterium tissieri</name>
    <dbReference type="NCBI Taxonomy" id="1630162"/>
    <lineage>
        <taxon>Bacteria</taxon>
        <taxon>Bacillati</taxon>
        <taxon>Actinomycetota</taxon>
        <taxon>Actinomycetes</taxon>
        <taxon>Bifidobacteriales</taxon>
        <taxon>Bifidobacteriaceae</taxon>
        <taxon>Bifidobacterium</taxon>
    </lineage>
</organism>
<dbReference type="Proteomes" id="UP000412028">
    <property type="component" value="Unassembled WGS sequence"/>
</dbReference>
<dbReference type="Pfam" id="PF01966">
    <property type="entry name" value="HD"/>
    <property type="match status" value="1"/>
</dbReference>
<evidence type="ECO:0000313" key="4">
    <source>
        <dbReference type="Proteomes" id="UP000412028"/>
    </source>
</evidence>
<evidence type="ECO:0000259" key="2">
    <source>
        <dbReference type="SMART" id="SM00471"/>
    </source>
</evidence>
<feature type="compositionally biased region" description="Basic and acidic residues" evidence="1">
    <location>
        <begin position="183"/>
        <end position="201"/>
    </location>
</feature>
<accession>A0A5M9ZV31</accession>
<evidence type="ECO:0000256" key="1">
    <source>
        <dbReference type="SAM" id="MobiDB-lite"/>
    </source>
</evidence>
<dbReference type="OrthoDB" id="360187at2"/>
<dbReference type="RefSeq" id="WP_150380610.1">
    <property type="nucleotide sequence ID" value="NZ_RZUI01000002.1"/>
</dbReference>
<evidence type="ECO:0000313" key="3">
    <source>
        <dbReference type="EMBL" id="KAA8831420.1"/>
    </source>
</evidence>
<reference evidence="3 4" key="1">
    <citation type="journal article" date="2019" name="Syst. Appl. Microbiol.">
        <title>Characterization of Bifidobacterium species in feaces of the Egyptian fruit bat: Description of B. vespertilionis sp. nov. and B. rousetti sp. nov.</title>
        <authorList>
            <person name="Modesto M."/>
            <person name="Satti M."/>
            <person name="Watanabe K."/>
            <person name="Puglisi E."/>
            <person name="Morelli L."/>
            <person name="Huang C.-H."/>
            <person name="Liou J.-S."/>
            <person name="Miyashita M."/>
            <person name="Tamura T."/>
            <person name="Saito S."/>
            <person name="Mori K."/>
            <person name="Huang L."/>
            <person name="Sciavilla P."/>
            <person name="Sandri C."/>
            <person name="Spiezio C."/>
            <person name="Vitali F."/>
            <person name="Cavalieri D."/>
            <person name="Perpetuini G."/>
            <person name="Tofalo R."/>
            <person name="Bonetti A."/>
            <person name="Arita M."/>
            <person name="Mattarelli P."/>
        </authorList>
    </citation>
    <scope>NUCLEOTIDE SEQUENCE [LARGE SCALE GENOMIC DNA]</scope>
    <source>
        <strain evidence="3 4">RST7</strain>
    </source>
</reference>